<evidence type="ECO:0000313" key="1">
    <source>
        <dbReference type="EMBL" id="MFD1064187.1"/>
    </source>
</evidence>
<proteinExistence type="predicted"/>
<sequence length="160" mass="18707">MKSNPFKITLSDKMSVILPKEFTQPFYEAGQTRIKVNAIHNNKIIEFYAALKKEKTGDFRIHFSKAKQKEMDILPGDVFELQLFKDQSKYGVEPCEEFEAVILSDYKAYKIFESFTAGKKRSIIYAINRYKSSQTRIDKTILFTNNIKRGIFDPKLWLKS</sequence>
<name>A0ABW3N966_9FLAO</name>
<dbReference type="Pfam" id="PF13376">
    <property type="entry name" value="OmdA"/>
    <property type="match status" value="1"/>
</dbReference>
<protein>
    <submittedName>
        <fullName evidence="1">YdeI/OmpD-associated family protein</fullName>
    </submittedName>
</protein>
<keyword evidence="2" id="KW-1185">Reference proteome</keyword>
<dbReference type="RefSeq" id="WP_386132339.1">
    <property type="nucleotide sequence ID" value="NZ_JBHTJL010000016.1"/>
</dbReference>
<reference evidence="2" key="1">
    <citation type="journal article" date="2019" name="Int. J. Syst. Evol. Microbiol.">
        <title>The Global Catalogue of Microorganisms (GCM) 10K type strain sequencing project: providing services to taxonomists for standard genome sequencing and annotation.</title>
        <authorList>
            <consortium name="The Broad Institute Genomics Platform"/>
            <consortium name="The Broad Institute Genome Sequencing Center for Infectious Disease"/>
            <person name="Wu L."/>
            <person name="Ma J."/>
        </authorList>
    </citation>
    <scope>NUCLEOTIDE SEQUENCE [LARGE SCALE GENOMIC DNA]</scope>
    <source>
        <strain evidence="2">CCUG 62215</strain>
    </source>
</reference>
<comment type="caution">
    <text evidence="1">The sequence shown here is derived from an EMBL/GenBank/DDBJ whole genome shotgun (WGS) entry which is preliminary data.</text>
</comment>
<evidence type="ECO:0000313" key="2">
    <source>
        <dbReference type="Proteomes" id="UP001597013"/>
    </source>
</evidence>
<accession>A0ABW3N966</accession>
<dbReference type="EMBL" id="JBHTJL010000016">
    <property type="protein sequence ID" value="MFD1064187.1"/>
    <property type="molecule type" value="Genomic_DNA"/>
</dbReference>
<dbReference type="Proteomes" id="UP001597013">
    <property type="component" value="Unassembled WGS sequence"/>
</dbReference>
<gene>
    <name evidence="1" type="ORF">ACFQ1Q_13100</name>
</gene>
<organism evidence="1 2">
    <name type="scientific">Winogradskyella litorisediminis</name>
    <dbReference type="NCBI Taxonomy" id="1156618"/>
    <lineage>
        <taxon>Bacteria</taxon>
        <taxon>Pseudomonadati</taxon>
        <taxon>Bacteroidota</taxon>
        <taxon>Flavobacteriia</taxon>
        <taxon>Flavobacteriales</taxon>
        <taxon>Flavobacteriaceae</taxon>
        <taxon>Winogradskyella</taxon>
    </lineage>
</organism>